<dbReference type="Proteomes" id="UP000293380">
    <property type="component" value="Unassembled WGS sequence"/>
</dbReference>
<evidence type="ECO:0000256" key="4">
    <source>
        <dbReference type="NCBIfam" id="TIGR02077"/>
    </source>
</evidence>
<dbReference type="GO" id="GO:0009088">
    <property type="term" value="P:threonine biosynthetic process"/>
    <property type="evidence" value="ECO:0007669"/>
    <property type="project" value="UniProtKB-KW"/>
</dbReference>
<dbReference type="AlphaFoldDB" id="A0A4Q9EVA2"/>
<keyword evidence="2" id="KW-0428">Leader peptide</keyword>
<dbReference type="EMBL" id="SITD01000044">
    <property type="protein sequence ID" value="TBM28837.1"/>
    <property type="molecule type" value="Genomic_DNA"/>
</dbReference>
<proteinExistence type="predicted"/>
<protein>
    <recommendedName>
        <fullName evidence="4">thr operon leader peptide</fullName>
    </recommendedName>
</protein>
<evidence type="ECO:0000256" key="1">
    <source>
        <dbReference type="ARBA" id="ARBA00022605"/>
    </source>
</evidence>
<evidence type="ECO:0000256" key="2">
    <source>
        <dbReference type="ARBA" id="ARBA00022623"/>
    </source>
</evidence>
<dbReference type="NCBIfam" id="TIGR02077">
    <property type="entry name" value="thr_lead_pep"/>
    <property type="match status" value="1"/>
</dbReference>
<evidence type="ECO:0000313" key="6">
    <source>
        <dbReference type="Proteomes" id="UP000293380"/>
    </source>
</evidence>
<organism evidence="5 6">
    <name type="scientific">Hafnia paralvei</name>
    <dbReference type="NCBI Taxonomy" id="546367"/>
    <lineage>
        <taxon>Bacteria</taxon>
        <taxon>Pseudomonadati</taxon>
        <taxon>Pseudomonadota</taxon>
        <taxon>Gammaproteobacteria</taxon>
        <taxon>Enterobacterales</taxon>
        <taxon>Hafniaceae</taxon>
        <taxon>Hafnia</taxon>
    </lineage>
</organism>
<accession>A0A4Q9EVA2</accession>
<evidence type="ECO:0000256" key="3">
    <source>
        <dbReference type="ARBA" id="ARBA00022697"/>
    </source>
</evidence>
<comment type="caution">
    <text evidence="5">The sequence shown here is derived from an EMBL/GenBank/DDBJ whole genome shotgun (WGS) entry which is preliminary data.</text>
</comment>
<evidence type="ECO:0000313" key="5">
    <source>
        <dbReference type="EMBL" id="TBM28837.1"/>
    </source>
</evidence>
<dbReference type="GO" id="GO:0031556">
    <property type="term" value="P:transcriptional attenuation by ribosome"/>
    <property type="evidence" value="ECO:0007669"/>
    <property type="project" value="UniProtKB-UniRule"/>
</dbReference>
<keyword evidence="1" id="KW-0028">Amino-acid biosynthesis</keyword>
<dbReference type="InterPro" id="IPR011720">
    <property type="entry name" value="Thr_lead_pept"/>
</dbReference>
<name>A0A4Q9EVA2_9GAMM</name>
<sequence>MAFALTNIGQTQEFIGQTEMRISFHNYSLNTTTIITTTDTTCNGAG</sequence>
<reference evidence="5 6" key="1">
    <citation type="submission" date="2019-02" db="EMBL/GenBank/DDBJ databases">
        <title>Comparative genomic analysis of the Hafnia genus genomes.</title>
        <authorList>
            <person name="Zhiqiu Y."/>
            <person name="Chao Y."/>
            <person name="Yuhui D."/>
            <person name="Di H."/>
            <person name="Bin L."/>
        </authorList>
    </citation>
    <scope>NUCLEOTIDE SEQUENCE [LARGE SCALE GENOMIC DNA]</scope>
    <source>
        <strain evidence="5 6">PCM_1194</strain>
    </source>
</reference>
<gene>
    <name evidence="5" type="primary">thrL</name>
    <name evidence="5" type="ORF">EYY89_07750</name>
</gene>
<keyword evidence="3" id="KW-0791">Threonine biosynthesis</keyword>